<name>A0ABQ0CB85_9PROT</name>
<dbReference type="Pfam" id="PF12860">
    <property type="entry name" value="PAS_7"/>
    <property type="match status" value="1"/>
</dbReference>
<evidence type="ECO:0000256" key="1">
    <source>
        <dbReference type="ARBA" id="ARBA00010587"/>
    </source>
</evidence>
<dbReference type="InterPro" id="IPR012312">
    <property type="entry name" value="Hemerythrin-like"/>
</dbReference>
<dbReference type="CDD" id="cd12107">
    <property type="entry name" value="Hemerythrin"/>
    <property type="match status" value="1"/>
</dbReference>
<dbReference type="InterPro" id="IPR003607">
    <property type="entry name" value="HD/PDEase_dom"/>
</dbReference>
<dbReference type="NCBIfam" id="NF033749">
    <property type="entry name" value="bact_hemeryth"/>
    <property type="match status" value="1"/>
</dbReference>
<proteinExistence type="inferred from homology"/>
<comment type="caution">
    <text evidence="6">The sequence shown here is derived from an EMBL/GenBank/DDBJ whole genome shotgun (WGS) entry which is preliminary data.</text>
</comment>
<dbReference type="SUPFAM" id="SSF55785">
    <property type="entry name" value="PYP-like sensor domain (PAS domain)"/>
    <property type="match status" value="1"/>
</dbReference>
<evidence type="ECO:0000313" key="6">
    <source>
        <dbReference type="EMBL" id="GAB0058138.1"/>
    </source>
</evidence>
<dbReference type="InterPro" id="IPR052020">
    <property type="entry name" value="Cyclic_di-GMP/3'3'-cGAMP_PDE"/>
</dbReference>
<dbReference type="PROSITE" id="PS51831">
    <property type="entry name" value="HD"/>
    <property type="match status" value="1"/>
</dbReference>
<dbReference type="InterPro" id="IPR035938">
    <property type="entry name" value="Hemerythrin-like_sf"/>
</dbReference>
<dbReference type="SUPFAM" id="SSF47188">
    <property type="entry name" value="Hemerythrin-like"/>
    <property type="match status" value="1"/>
</dbReference>
<sequence length="484" mass="55203">MVEQSELFEMYLNQTSRGLLLCDDGGLVVFCNRQFQELFRISGEIGLVGVSFEHLLAILERSVVGIWQETSRMTEKLRLSHQEGILFSPEDFFMAGRWLAVRGRPMENGGYALTITDVTTHHTTLESLHRSSRTTVMALAELAESRDQTTGDHVLRVARMTHAITRKLLEFGYCTECIDERFVKNIALASILHDIGKVTTPDRILLKSGPLDPAERAIIQLHAENGCKLLQRLNDFLDDDGYLAMATRIAGSHHEKFAGFGYPTGVSGDQIPLEGRIVALADVFDALVSERPYKHAWSEEEACALIQSESGRMFDPRVVEAFLAVLEESRQTNLIVWTPDMSVGDRMLDFDHRNLIALLNQVYKSIQQRDVILFNLVQQELFNYTLGHFNREEAYLREQGYPMLDRHVKVHQALTRKVRDMRHRFLTEVNLSSQQQLGDELLELLSGWLRDHILEEDLKYYRFVKNQADSSGFGPDGKGPIHRL</sequence>
<dbReference type="InterPro" id="IPR012827">
    <property type="entry name" value="Hemerythrin_metal-bd"/>
</dbReference>
<evidence type="ECO:0000256" key="2">
    <source>
        <dbReference type="ARBA" id="ARBA00022723"/>
    </source>
</evidence>
<dbReference type="Gene3D" id="1.10.3210.10">
    <property type="entry name" value="Hypothetical protein af1432"/>
    <property type="match status" value="1"/>
</dbReference>
<reference evidence="6 7" key="1">
    <citation type="submission" date="2024-05" db="EMBL/GenBank/DDBJ databases">
        <authorList>
            <consortium name="Candidatus Magnetaquicoccaceae bacterium FCR-1 genome sequencing consortium"/>
            <person name="Shimoshige H."/>
            <person name="Shimamura S."/>
            <person name="Taoka A."/>
            <person name="Kobayashi H."/>
            <person name="Maekawa T."/>
        </authorList>
    </citation>
    <scope>NUCLEOTIDE SEQUENCE [LARGE SCALE GENOMIC DNA]</scope>
    <source>
        <strain evidence="6 7">FCR-1</strain>
    </source>
</reference>
<dbReference type="Proteomes" id="UP001628193">
    <property type="component" value="Unassembled WGS sequence"/>
</dbReference>
<dbReference type="Pfam" id="PF01814">
    <property type="entry name" value="Hemerythrin"/>
    <property type="match status" value="1"/>
</dbReference>
<dbReference type="InterPro" id="IPR016131">
    <property type="entry name" value="Haemerythrin_Fe_BS"/>
</dbReference>
<reference evidence="6 7" key="2">
    <citation type="submission" date="2024-09" db="EMBL/GenBank/DDBJ databases">
        <title>Draft genome sequence of Candidatus Magnetaquicoccaceae bacterium FCR-1.</title>
        <authorList>
            <person name="Shimoshige H."/>
            <person name="Shimamura S."/>
            <person name="Taoka A."/>
            <person name="Kobayashi H."/>
            <person name="Maekawa T."/>
        </authorList>
    </citation>
    <scope>NUCLEOTIDE SEQUENCE [LARGE SCALE GENOMIC DNA]</scope>
    <source>
        <strain evidence="6 7">FCR-1</strain>
    </source>
</reference>
<dbReference type="PROSITE" id="PS00550">
    <property type="entry name" value="HEMERYTHRINS"/>
    <property type="match status" value="1"/>
</dbReference>
<dbReference type="RefSeq" id="WP_420905817.1">
    <property type="nucleotide sequence ID" value="NZ_BAAFGK010000004.1"/>
</dbReference>
<keyword evidence="3" id="KW-0408">Iron</keyword>
<accession>A0ABQ0CB85</accession>
<dbReference type="SMART" id="SM00471">
    <property type="entry name" value="HDc"/>
    <property type="match status" value="1"/>
</dbReference>
<keyword evidence="2" id="KW-0479">Metal-binding</keyword>
<dbReference type="NCBIfam" id="TIGR02481">
    <property type="entry name" value="hemeryth_dom"/>
    <property type="match status" value="1"/>
</dbReference>
<evidence type="ECO:0000256" key="3">
    <source>
        <dbReference type="ARBA" id="ARBA00023004"/>
    </source>
</evidence>
<evidence type="ECO:0000259" key="4">
    <source>
        <dbReference type="PROSITE" id="PS51831"/>
    </source>
</evidence>
<evidence type="ECO:0000259" key="5">
    <source>
        <dbReference type="PROSITE" id="PS51832"/>
    </source>
</evidence>
<organism evidence="6 7">
    <name type="scientific">Candidatus Magnetaquiglobus chichijimensis</name>
    <dbReference type="NCBI Taxonomy" id="3141448"/>
    <lineage>
        <taxon>Bacteria</taxon>
        <taxon>Pseudomonadati</taxon>
        <taxon>Pseudomonadota</taxon>
        <taxon>Magnetococcia</taxon>
        <taxon>Magnetococcales</taxon>
        <taxon>Candidatus Magnetaquicoccaceae</taxon>
        <taxon>Candidatus Magnetaquiglobus</taxon>
    </lineage>
</organism>
<keyword evidence="7" id="KW-1185">Reference proteome</keyword>
<gene>
    <name evidence="6" type="ORF">SIID45300_02482</name>
</gene>
<dbReference type="InterPro" id="IPR037522">
    <property type="entry name" value="HD_GYP_dom"/>
</dbReference>
<dbReference type="EMBL" id="BAAFGK010000004">
    <property type="protein sequence ID" value="GAB0058138.1"/>
    <property type="molecule type" value="Genomic_DNA"/>
</dbReference>
<dbReference type="CDD" id="cd00077">
    <property type="entry name" value="HDc"/>
    <property type="match status" value="1"/>
</dbReference>
<protein>
    <submittedName>
        <fullName evidence="6">Bacteriohemerythrin</fullName>
    </submittedName>
</protein>
<dbReference type="InterPro" id="IPR006674">
    <property type="entry name" value="HD_domain"/>
</dbReference>
<dbReference type="SUPFAM" id="SSF109604">
    <property type="entry name" value="HD-domain/PDEase-like"/>
    <property type="match status" value="1"/>
</dbReference>
<dbReference type="Pfam" id="PF13487">
    <property type="entry name" value="HD_5"/>
    <property type="match status" value="1"/>
</dbReference>
<dbReference type="PROSITE" id="PS51832">
    <property type="entry name" value="HD_GYP"/>
    <property type="match status" value="1"/>
</dbReference>
<dbReference type="Gene3D" id="3.30.450.20">
    <property type="entry name" value="PAS domain"/>
    <property type="match status" value="1"/>
</dbReference>
<evidence type="ECO:0000313" key="7">
    <source>
        <dbReference type="Proteomes" id="UP001628193"/>
    </source>
</evidence>
<dbReference type="PANTHER" id="PTHR45228">
    <property type="entry name" value="CYCLIC DI-GMP PHOSPHODIESTERASE TM_0186-RELATED"/>
    <property type="match status" value="1"/>
</dbReference>
<comment type="similarity">
    <text evidence="1">Belongs to the hemerythrin family.</text>
</comment>
<dbReference type="InterPro" id="IPR035965">
    <property type="entry name" value="PAS-like_dom_sf"/>
</dbReference>
<feature type="domain" description="HD-GYP" evidence="5">
    <location>
        <begin position="128"/>
        <end position="338"/>
    </location>
</feature>
<dbReference type="Gene3D" id="1.20.120.50">
    <property type="entry name" value="Hemerythrin-like"/>
    <property type="match status" value="1"/>
</dbReference>
<feature type="domain" description="HD" evidence="4">
    <location>
        <begin position="150"/>
        <end position="287"/>
    </location>
</feature>